<gene>
    <name evidence="5 7" type="primary">ubiC</name>
    <name evidence="7" type="ORF">LMG27177_03799</name>
</gene>
<dbReference type="GO" id="GO:0042866">
    <property type="term" value="P:pyruvate biosynthetic process"/>
    <property type="evidence" value="ECO:0007669"/>
    <property type="project" value="UniProtKB-UniRule"/>
</dbReference>
<dbReference type="PANTHER" id="PTHR38683">
    <property type="entry name" value="CHORISMATE PYRUVATE-LYASE"/>
    <property type="match status" value="1"/>
</dbReference>
<proteinExistence type="inferred from homology"/>
<dbReference type="SUPFAM" id="SSF64288">
    <property type="entry name" value="Chorismate lyase-like"/>
    <property type="match status" value="1"/>
</dbReference>
<evidence type="ECO:0000256" key="6">
    <source>
        <dbReference type="SAM" id="MobiDB-lite"/>
    </source>
</evidence>
<feature type="compositionally biased region" description="Basic and acidic residues" evidence="6">
    <location>
        <begin position="217"/>
        <end position="235"/>
    </location>
</feature>
<feature type="region of interest" description="Disordered" evidence="6">
    <location>
        <begin position="213"/>
        <end position="235"/>
    </location>
</feature>
<evidence type="ECO:0000313" key="8">
    <source>
        <dbReference type="Proteomes" id="UP000494252"/>
    </source>
</evidence>
<keyword evidence="3 5" id="KW-0456">Lyase</keyword>
<feature type="binding site" evidence="5">
    <location>
        <position position="113"/>
    </location>
    <ligand>
        <name>substrate</name>
    </ligand>
</feature>
<comment type="similarity">
    <text evidence="5">Belongs to the UbiC family.</text>
</comment>
<keyword evidence="2 5" id="KW-0831">Ubiquinone biosynthesis</keyword>
<dbReference type="PANTHER" id="PTHR38683:SF1">
    <property type="entry name" value="CHORISMATE PYRUVATE-LYASE"/>
    <property type="match status" value="1"/>
</dbReference>
<evidence type="ECO:0000256" key="4">
    <source>
        <dbReference type="ARBA" id="ARBA00023317"/>
    </source>
</evidence>
<organism evidence="7 8">
    <name type="scientific">Paraburkholderia fynbosensis</name>
    <dbReference type="NCBI Taxonomy" id="1200993"/>
    <lineage>
        <taxon>Bacteria</taxon>
        <taxon>Pseudomonadati</taxon>
        <taxon>Pseudomonadota</taxon>
        <taxon>Betaproteobacteria</taxon>
        <taxon>Burkholderiales</taxon>
        <taxon>Burkholderiaceae</taxon>
        <taxon>Paraburkholderia</taxon>
    </lineage>
</organism>
<dbReference type="InterPro" id="IPR028978">
    <property type="entry name" value="Chorismate_lyase_/UTRA_dom_sf"/>
</dbReference>
<comment type="catalytic activity">
    <reaction evidence="5">
        <text>chorismate = 4-hydroxybenzoate + pyruvate</text>
        <dbReference type="Rhea" id="RHEA:16505"/>
        <dbReference type="ChEBI" id="CHEBI:15361"/>
        <dbReference type="ChEBI" id="CHEBI:17879"/>
        <dbReference type="ChEBI" id="CHEBI:29748"/>
        <dbReference type="EC" id="4.1.3.40"/>
    </reaction>
</comment>
<evidence type="ECO:0000256" key="3">
    <source>
        <dbReference type="ARBA" id="ARBA00023239"/>
    </source>
</evidence>
<dbReference type="InterPro" id="IPR007440">
    <property type="entry name" value="Chorismate--pyruvate_lyase"/>
</dbReference>
<dbReference type="AlphaFoldDB" id="A0A6J5G9Q5"/>
<comment type="pathway">
    <text evidence="5">Cofactor biosynthesis; ubiquinone biosynthesis.</text>
</comment>
<evidence type="ECO:0000256" key="2">
    <source>
        <dbReference type="ARBA" id="ARBA00022688"/>
    </source>
</evidence>
<protein>
    <recommendedName>
        <fullName evidence="5">Probable chorismate pyruvate-lyase</fullName>
        <shortName evidence="5">CL</shortName>
        <shortName evidence="5">CPL</shortName>
        <ecNumber evidence="5">4.1.3.40</ecNumber>
    </recommendedName>
</protein>
<comment type="caution">
    <text evidence="5">Lacks conserved residue(s) required for the propagation of feature annotation.</text>
</comment>
<comment type="function">
    <text evidence="5">Removes the pyruvyl group from chorismate, with concomitant aromatization of the ring, to provide 4-hydroxybenzoate (4HB) for the ubiquinone pathway.</text>
</comment>
<dbReference type="Pfam" id="PF04345">
    <property type="entry name" value="Chor_lyase"/>
    <property type="match status" value="1"/>
</dbReference>
<dbReference type="Proteomes" id="UP000494252">
    <property type="component" value="Unassembled WGS sequence"/>
</dbReference>
<keyword evidence="8" id="KW-1185">Reference proteome</keyword>
<keyword evidence="1 5" id="KW-0963">Cytoplasm</keyword>
<feature type="binding site" evidence="5">
    <location>
        <position position="75"/>
    </location>
    <ligand>
        <name>substrate</name>
    </ligand>
</feature>
<comment type="subcellular location">
    <subcellularLocation>
        <location evidence="5">Cytoplasm</location>
    </subcellularLocation>
</comment>
<dbReference type="EC" id="4.1.3.40" evidence="5"/>
<sequence>MSIRFDAADAHWRVAPSPGFSAAQKDWLTRGGSLTAHLRALGPVTVRVTREGVALPWADEAAALGLAPRAPVWVREVVLAVAGVPFVAAHSVTPRAASVGVWQATRRLRTRPLAELLYSDSSVARSSLVSRRVGARHPLYWLAAREIGAGVARAPHAFVARRSVFERYGAPLMVTECMLPALWECVAASAASVASRDERGFASREDLGHATHTAFARQREHGRPLARCRDEGQRS</sequence>
<dbReference type="RefSeq" id="WP_175161920.1">
    <property type="nucleotide sequence ID" value="NZ_CADIKI010000010.1"/>
</dbReference>
<dbReference type="EMBL" id="CADIKI010000010">
    <property type="protein sequence ID" value="CAB3795023.1"/>
    <property type="molecule type" value="Genomic_DNA"/>
</dbReference>
<evidence type="ECO:0000256" key="5">
    <source>
        <dbReference type="HAMAP-Rule" id="MF_01632"/>
    </source>
</evidence>
<dbReference type="HAMAP" id="MF_01632">
    <property type="entry name" value="UbiC"/>
    <property type="match status" value="1"/>
</dbReference>
<evidence type="ECO:0000256" key="1">
    <source>
        <dbReference type="ARBA" id="ARBA00022490"/>
    </source>
</evidence>
<evidence type="ECO:0000313" key="7">
    <source>
        <dbReference type="EMBL" id="CAB3795023.1"/>
    </source>
</evidence>
<dbReference type="GO" id="GO:0005829">
    <property type="term" value="C:cytosol"/>
    <property type="evidence" value="ECO:0007669"/>
    <property type="project" value="TreeGrafter"/>
</dbReference>
<dbReference type="UniPathway" id="UPA00232"/>
<dbReference type="Gene3D" id="3.40.1410.10">
    <property type="entry name" value="Chorismate lyase-like"/>
    <property type="match status" value="1"/>
</dbReference>
<keyword evidence="4 5" id="KW-0670">Pyruvate</keyword>
<reference evidence="7 8" key="1">
    <citation type="submission" date="2020-04" db="EMBL/GenBank/DDBJ databases">
        <authorList>
            <person name="De Canck E."/>
        </authorList>
    </citation>
    <scope>NUCLEOTIDE SEQUENCE [LARGE SCALE GENOMIC DNA]</scope>
    <source>
        <strain evidence="7 8">LMG 27177</strain>
    </source>
</reference>
<accession>A0A6J5G9Q5</accession>
<dbReference type="GO" id="GO:0008813">
    <property type="term" value="F:chorismate lyase activity"/>
    <property type="evidence" value="ECO:0007669"/>
    <property type="project" value="UniProtKB-UniRule"/>
</dbReference>
<dbReference type="GO" id="GO:0006744">
    <property type="term" value="P:ubiquinone biosynthetic process"/>
    <property type="evidence" value="ECO:0007669"/>
    <property type="project" value="UniProtKB-UniRule"/>
</dbReference>
<name>A0A6J5G9Q5_9BURK</name>
<feature type="binding site" evidence="5">
    <location>
        <position position="176"/>
    </location>
    <ligand>
        <name>substrate</name>
    </ligand>
</feature>